<evidence type="ECO:0000313" key="2">
    <source>
        <dbReference type="Proteomes" id="UP001405405"/>
    </source>
</evidence>
<evidence type="ECO:0000313" key="1">
    <source>
        <dbReference type="EMBL" id="MEN7430680.1"/>
    </source>
</evidence>
<proteinExistence type="predicted"/>
<reference evidence="1 2" key="1">
    <citation type="submission" date="2023-12" db="EMBL/GenBank/DDBJ databases">
        <title>Chromobacterium sp. strain TRC.1.1.SA producing antimicrobial pigment.</title>
        <authorList>
            <person name="Verma N."/>
            <person name="Choksket S."/>
            <person name="Pinnaka A.K."/>
            <person name="Korpole S."/>
        </authorList>
    </citation>
    <scope>NUCLEOTIDE SEQUENCE [LARGE SCALE GENOMIC DNA]</scope>
    <source>
        <strain evidence="1 2">TRC1.1.SA</strain>
    </source>
</reference>
<gene>
    <name evidence="1" type="ORF">VA599_07975</name>
</gene>
<keyword evidence="2" id="KW-1185">Reference proteome</keyword>
<name>A0ABV0CHM7_9NEIS</name>
<sequence>MIGHDHQDLADAGRGLLDQGRGVYRGGLHDWHGHGDQNGFVENRHGQHLLHDSTSRHFSFRINTIGIEMRAKPHAKIKASFNVNKLLPA</sequence>
<dbReference type="RefSeq" id="WP_346788189.1">
    <property type="nucleotide sequence ID" value="NZ_JAYFSJ010000004.1"/>
</dbReference>
<protein>
    <submittedName>
        <fullName evidence="1">Uncharacterized protein</fullName>
    </submittedName>
</protein>
<organism evidence="1 2">
    <name type="scientific">Chromobacterium indicum</name>
    <dbReference type="NCBI Taxonomy" id="3110228"/>
    <lineage>
        <taxon>Bacteria</taxon>
        <taxon>Pseudomonadati</taxon>
        <taxon>Pseudomonadota</taxon>
        <taxon>Betaproteobacteria</taxon>
        <taxon>Neisseriales</taxon>
        <taxon>Chromobacteriaceae</taxon>
        <taxon>Chromobacterium</taxon>
    </lineage>
</organism>
<dbReference type="Proteomes" id="UP001405405">
    <property type="component" value="Unassembled WGS sequence"/>
</dbReference>
<accession>A0ABV0CHM7</accession>
<dbReference type="EMBL" id="JAYFSJ010000004">
    <property type="protein sequence ID" value="MEN7430680.1"/>
    <property type="molecule type" value="Genomic_DNA"/>
</dbReference>
<comment type="caution">
    <text evidence="1">The sequence shown here is derived from an EMBL/GenBank/DDBJ whole genome shotgun (WGS) entry which is preliminary data.</text>
</comment>